<name>A0A379C7D1_9PAST</name>
<dbReference type="GO" id="GO:0009279">
    <property type="term" value="C:cell outer membrane"/>
    <property type="evidence" value="ECO:0007669"/>
    <property type="project" value="UniProtKB-ARBA"/>
</dbReference>
<feature type="signal peptide" evidence="2">
    <location>
        <begin position="1"/>
        <end position="20"/>
    </location>
</feature>
<comment type="similarity">
    <text evidence="1">Belongs to the opacity porin family.</text>
</comment>
<dbReference type="Proteomes" id="UP000255417">
    <property type="component" value="Unassembled WGS sequence"/>
</dbReference>
<evidence type="ECO:0000313" key="4">
    <source>
        <dbReference type="EMBL" id="SUB58220.1"/>
    </source>
</evidence>
<dbReference type="AlphaFoldDB" id="A0A379C7D1"/>
<dbReference type="InterPro" id="IPR011250">
    <property type="entry name" value="OMP/PagP_B-barrel"/>
</dbReference>
<evidence type="ECO:0000256" key="1">
    <source>
        <dbReference type="ARBA" id="ARBA00009830"/>
    </source>
</evidence>
<evidence type="ECO:0000256" key="2">
    <source>
        <dbReference type="SAM" id="SignalP"/>
    </source>
</evidence>
<dbReference type="Pfam" id="PF02462">
    <property type="entry name" value="Opacity"/>
    <property type="match status" value="1"/>
</dbReference>
<dbReference type="Gene3D" id="2.40.160.20">
    <property type="match status" value="1"/>
</dbReference>
<evidence type="ECO:0000259" key="3">
    <source>
        <dbReference type="Pfam" id="PF02462"/>
    </source>
</evidence>
<keyword evidence="2" id="KW-0732">Signal</keyword>
<dbReference type="InterPro" id="IPR003394">
    <property type="entry name" value="Porin_opacity"/>
</dbReference>
<keyword evidence="5" id="KW-1185">Reference proteome</keyword>
<feature type="chain" id="PRO_5017028651" evidence="2">
    <location>
        <begin position="21"/>
        <end position="197"/>
    </location>
</feature>
<dbReference type="GO" id="GO:0015288">
    <property type="term" value="F:porin activity"/>
    <property type="evidence" value="ECO:0007669"/>
    <property type="project" value="InterPro"/>
</dbReference>
<protein>
    <submittedName>
        <fullName evidence="4">Opacity protein and related surface antigens</fullName>
    </submittedName>
</protein>
<evidence type="ECO:0000313" key="5">
    <source>
        <dbReference type="Proteomes" id="UP000255417"/>
    </source>
</evidence>
<gene>
    <name evidence="4" type="ORF">NCTC12872_00170</name>
</gene>
<reference evidence="4 5" key="1">
    <citation type="submission" date="2018-06" db="EMBL/GenBank/DDBJ databases">
        <authorList>
            <consortium name="Pathogen Informatics"/>
            <person name="Doyle S."/>
        </authorList>
    </citation>
    <scope>NUCLEOTIDE SEQUENCE [LARGE SCALE GENOMIC DNA]</scope>
    <source>
        <strain evidence="4 5">NCTC12872</strain>
    </source>
</reference>
<dbReference type="EMBL" id="UGTA01000001">
    <property type="protein sequence ID" value="SUB58220.1"/>
    <property type="molecule type" value="Genomic_DNA"/>
</dbReference>
<dbReference type="SUPFAM" id="SSF56925">
    <property type="entry name" value="OMPA-like"/>
    <property type="match status" value="1"/>
</dbReference>
<dbReference type="OrthoDB" id="6648740at2"/>
<accession>A0A379C7D1</accession>
<proteinExistence type="inferred from homology"/>
<organism evidence="4 5">
    <name type="scientific">Phocoenobacter uteri</name>
    <dbReference type="NCBI Taxonomy" id="146806"/>
    <lineage>
        <taxon>Bacteria</taxon>
        <taxon>Pseudomonadati</taxon>
        <taxon>Pseudomonadota</taxon>
        <taxon>Gammaproteobacteria</taxon>
        <taxon>Pasteurellales</taxon>
        <taxon>Pasteurellaceae</taxon>
        <taxon>Phocoenobacter</taxon>
    </lineage>
</organism>
<sequence length="197" mass="21512">MMKKMLIAATLISLTSMANAGIADDRGFYIEDNGKGLYVQGDIGFSQIHIDELGSESTPVQRLAVGYDFGKFRLDVDYTRYTAFKEKECSNDSCLDASLKFSGVGVNAIYNFNTEEDLQPYLGIRVSNNEGKLSASAKNGNSSAYASGYDSSLGVGALLGLEYRTTRHLFIGGKISYDKLFSNANQFGASVTTRYKF</sequence>
<feature type="domain" description="Porin opacity type" evidence="3">
    <location>
        <begin position="65"/>
        <end position="197"/>
    </location>
</feature>